<feature type="domain" description="Peptidase C1A papain C-terminal" evidence="8">
    <location>
        <begin position="114"/>
        <end position="305"/>
    </location>
</feature>
<dbReference type="PANTHER" id="PTHR12411">
    <property type="entry name" value="CYSTEINE PROTEASE FAMILY C1-RELATED"/>
    <property type="match status" value="1"/>
</dbReference>
<feature type="signal peptide" evidence="7">
    <location>
        <begin position="1"/>
        <end position="20"/>
    </location>
</feature>
<dbReference type="CDD" id="cd02248">
    <property type="entry name" value="Peptidase_C1A"/>
    <property type="match status" value="1"/>
</dbReference>
<accession>A0A2Z6NMS9</accession>
<dbReference type="InterPro" id="IPR000169">
    <property type="entry name" value="Pept_cys_AS"/>
</dbReference>
<keyword evidence="11" id="KW-1185">Reference proteome</keyword>
<feature type="chain" id="PRO_5018758206" description="Cathepsin propeptide inhibitor domain-containing protein" evidence="7">
    <location>
        <begin position="21"/>
        <end position="307"/>
    </location>
</feature>
<dbReference type="InterPro" id="IPR000668">
    <property type="entry name" value="Peptidase_C1A_C"/>
</dbReference>
<dbReference type="InterPro" id="IPR013128">
    <property type="entry name" value="Peptidase_C1A"/>
</dbReference>
<dbReference type="InterPro" id="IPR013201">
    <property type="entry name" value="Prot_inhib_I29"/>
</dbReference>
<sequence>MAMKINTITALLILCALSSAAQTKTKHEQWMDDFKRTYADEVEKEKRLNIFADNLAYIEKFNSEDNGTYKLGLNQFSDLTYEEFVALHSCIKHEPVMVESGFNVTAKPPKRKRVPPSMDWRQGGAVTNVKDQGDCGSCWAFATTAAVEGILKIEKKPLISLSAQELVDCDKENDGCSSGSIFKAFDYMKKNGIAKDDDYPYKAIVGECLSNIKRAGKISGYVRVAPGEQNLLEAVAKQPVTIIIATDEKFRDYKSGIFGNGPCGPKQTLTFNHAVVVIGYGGKGENINMEELQHGSLFSKLISLTKY</sequence>
<evidence type="ECO:0000256" key="2">
    <source>
        <dbReference type="ARBA" id="ARBA00022670"/>
    </source>
</evidence>
<dbReference type="PROSITE" id="PS00139">
    <property type="entry name" value="THIOL_PROTEASE_CYS"/>
    <property type="match status" value="1"/>
</dbReference>
<name>A0A2Z6NMS9_TRISU</name>
<reference evidence="11" key="1">
    <citation type="journal article" date="2017" name="Front. Plant Sci.">
        <title>Climate Clever Clovers: New Paradigm to Reduce the Environmental Footprint of Ruminants by Breeding Low Methanogenic Forages Utilizing Haplotype Variation.</title>
        <authorList>
            <person name="Kaur P."/>
            <person name="Appels R."/>
            <person name="Bayer P.E."/>
            <person name="Keeble-Gagnere G."/>
            <person name="Wang J."/>
            <person name="Hirakawa H."/>
            <person name="Shirasawa K."/>
            <person name="Vercoe P."/>
            <person name="Stefanova K."/>
            <person name="Durmic Z."/>
            <person name="Nichols P."/>
            <person name="Revell C."/>
            <person name="Isobe S.N."/>
            <person name="Edwards D."/>
            <person name="Erskine W."/>
        </authorList>
    </citation>
    <scope>NUCLEOTIDE SEQUENCE [LARGE SCALE GENOMIC DNA]</scope>
    <source>
        <strain evidence="11">cv. Daliak</strain>
    </source>
</reference>
<evidence type="ECO:0000256" key="7">
    <source>
        <dbReference type="SAM" id="SignalP"/>
    </source>
</evidence>
<evidence type="ECO:0000259" key="9">
    <source>
        <dbReference type="SMART" id="SM00848"/>
    </source>
</evidence>
<proteinExistence type="inferred from homology"/>
<evidence type="ECO:0000259" key="8">
    <source>
        <dbReference type="SMART" id="SM00645"/>
    </source>
</evidence>
<dbReference type="Pfam" id="PF08246">
    <property type="entry name" value="Inhibitor_I29"/>
    <property type="match status" value="1"/>
</dbReference>
<dbReference type="EMBL" id="DF973691">
    <property type="protein sequence ID" value="GAU37850.1"/>
    <property type="molecule type" value="Genomic_DNA"/>
</dbReference>
<keyword evidence="3" id="KW-0378">Hydrolase</keyword>
<dbReference type="GO" id="GO:0008234">
    <property type="term" value="F:cysteine-type peptidase activity"/>
    <property type="evidence" value="ECO:0007669"/>
    <property type="project" value="UniProtKB-KW"/>
</dbReference>
<dbReference type="Pfam" id="PF00112">
    <property type="entry name" value="Peptidase_C1"/>
    <property type="match status" value="1"/>
</dbReference>
<evidence type="ECO:0000256" key="5">
    <source>
        <dbReference type="ARBA" id="ARBA00023157"/>
    </source>
</evidence>
<dbReference type="AlphaFoldDB" id="A0A2Z6NMS9"/>
<evidence type="ECO:0000313" key="10">
    <source>
        <dbReference type="EMBL" id="GAU37850.1"/>
    </source>
</evidence>
<evidence type="ECO:0000256" key="3">
    <source>
        <dbReference type="ARBA" id="ARBA00022801"/>
    </source>
</evidence>
<evidence type="ECO:0000256" key="6">
    <source>
        <dbReference type="ARBA" id="ARBA00023180"/>
    </source>
</evidence>
<dbReference type="GO" id="GO:0006508">
    <property type="term" value="P:proteolysis"/>
    <property type="evidence" value="ECO:0007669"/>
    <property type="project" value="UniProtKB-KW"/>
</dbReference>
<evidence type="ECO:0000256" key="1">
    <source>
        <dbReference type="ARBA" id="ARBA00008455"/>
    </source>
</evidence>
<dbReference type="PRINTS" id="PR00705">
    <property type="entry name" value="PAPAIN"/>
</dbReference>
<dbReference type="OrthoDB" id="190265at2759"/>
<evidence type="ECO:0000313" key="11">
    <source>
        <dbReference type="Proteomes" id="UP000242715"/>
    </source>
</evidence>
<evidence type="ECO:0008006" key="12">
    <source>
        <dbReference type="Google" id="ProtNLM"/>
    </source>
</evidence>
<dbReference type="SUPFAM" id="SSF54001">
    <property type="entry name" value="Cysteine proteinases"/>
    <property type="match status" value="1"/>
</dbReference>
<feature type="domain" description="Cathepsin propeptide inhibitor" evidence="9">
    <location>
        <begin position="27"/>
        <end position="84"/>
    </location>
</feature>
<dbReference type="InterPro" id="IPR039417">
    <property type="entry name" value="Peptidase_C1A_papain-like"/>
</dbReference>
<keyword evidence="5" id="KW-1015">Disulfide bond</keyword>
<gene>
    <name evidence="10" type="ORF">TSUD_57100</name>
</gene>
<keyword evidence="2" id="KW-0645">Protease</keyword>
<keyword evidence="4" id="KW-0788">Thiol protease</keyword>
<keyword evidence="6" id="KW-0325">Glycoprotein</keyword>
<dbReference type="Proteomes" id="UP000242715">
    <property type="component" value="Unassembled WGS sequence"/>
</dbReference>
<dbReference type="Gene3D" id="3.90.70.10">
    <property type="entry name" value="Cysteine proteinases"/>
    <property type="match status" value="1"/>
</dbReference>
<organism evidence="10 11">
    <name type="scientific">Trifolium subterraneum</name>
    <name type="common">Subterranean clover</name>
    <dbReference type="NCBI Taxonomy" id="3900"/>
    <lineage>
        <taxon>Eukaryota</taxon>
        <taxon>Viridiplantae</taxon>
        <taxon>Streptophyta</taxon>
        <taxon>Embryophyta</taxon>
        <taxon>Tracheophyta</taxon>
        <taxon>Spermatophyta</taxon>
        <taxon>Magnoliopsida</taxon>
        <taxon>eudicotyledons</taxon>
        <taxon>Gunneridae</taxon>
        <taxon>Pentapetalae</taxon>
        <taxon>rosids</taxon>
        <taxon>fabids</taxon>
        <taxon>Fabales</taxon>
        <taxon>Fabaceae</taxon>
        <taxon>Papilionoideae</taxon>
        <taxon>50 kb inversion clade</taxon>
        <taxon>NPAAA clade</taxon>
        <taxon>Hologalegina</taxon>
        <taxon>IRL clade</taxon>
        <taxon>Trifolieae</taxon>
        <taxon>Trifolium</taxon>
    </lineage>
</organism>
<protein>
    <recommendedName>
        <fullName evidence="12">Cathepsin propeptide inhibitor domain-containing protein</fullName>
    </recommendedName>
</protein>
<evidence type="ECO:0000256" key="4">
    <source>
        <dbReference type="ARBA" id="ARBA00022807"/>
    </source>
</evidence>
<dbReference type="SMART" id="SM00645">
    <property type="entry name" value="Pept_C1"/>
    <property type="match status" value="1"/>
</dbReference>
<dbReference type="SMART" id="SM00848">
    <property type="entry name" value="Inhibitor_I29"/>
    <property type="match status" value="1"/>
</dbReference>
<comment type="similarity">
    <text evidence="1">Belongs to the peptidase C1 family.</text>
</comment>
<dbReference type="InterPro" id="IPR038765">
    <property type="entry name" value="Papain-like_cys_pep_sf"/>
</dbReference>
<keyword evidence="7" id="KW-0732">Signal</keyword>